<organism evidence="4 5">
    <name type="scientific">Marine Group III euryarchaeote CG-Epi3</name>
    <dbReference type="NCBI Taxonomy" id="1888997"/>
    <lineage>
        <taxon>Archaea</taxon>
        <taxon>Methanobacteriati</taxon>
        <taxon>Thermoplasmatota</taxon>
        <taxon>Thermoplasmata</taxon>
        <taxon>Candidatus Thermoprofundales</taxon>
    </lineage>
</organism>
<dbReference type="InterPro" id="IPR036291">
    <property type="entry name" value="NAD(P)-bd_dom_sf"/>
</dbReference>
<dbReference type="Pfam" id="PF16653">
    <property type="entry name" value="Sacchrp_dh_C"/>
    <property type="match status" value="1"/>
</dbReference>
<evidence type="ECO:0000313" key="5">
    <source>
        <dbReference type="Proteomes" id="UP000183138"/>
    </source>
</evidence>
<gene>
    <name evidence="4" type="ORF">BEU00_01480</name>
</gene>
<dbReference type="SUPFAM" id="SSF51735">
    <property type="entry name" value="NAD(P)-binding Rossmann-fold domains"/>
    <property type="match status" value="1"/>
</dbReference>
<evidence type="ECO:0000259" key="2">
    <source>
        <dbReference type="Pfam" id="PF03435"/>
    </source>
</evidence>
<keyword evidence="1" id="KW-0560">Oxidoreductase</keyword>
<protein>
    <recommendedName>
        <fullName evidence="6">Saccharopine dehydrogenase</fullName>
    </recommendedName>
</protein>
<dbReference type="Pfam" id="PF03435">
    <property type="entry name" value="Sacchrp_dh_NADP"/>
    <property type="match status" value="1"/>
</dbReference>
<dbReference type="PANTHER" id="PTHR11133">
    <property type="entry name" value="SACCHAROPINE DEHYDROGENASE"/>
    <property type="match status" value="1"/>
</dbReference>
<reference evidence="4 5" key="1">
    <citation type="submission" date="2016-08" db="EMBL/GenBank/DDBJ databases">
        <title>New Insights into Marine Group III Euryarchaeota, from dark to light.</title>
        <authorList>
            <person name="Haro-Moreno J.M."/>
            <person name="Rodriguez-Valera F."/>
            <person name="Lopez-Garcia P."/>
            <person name="Moreira D."/>
            <person name="Martin-Cuadrado A.B."/>
        </authorList>
    </citation>
    <scope>NUCLEOTIDE SEQUENCE [LARGE SCALE GENOMIC DNA]</scope>
    <source>
        <strain evidence="4">CG-Epi3</strain>
    </source>
</reference>
<dbReference type="PANTHER" id="PTHR11133:SF22">
    <property type="entry name" value="ALPHA-AMINOADIPIC SEMIALDEHYDE SYNTHASE, MITOCHONDRIAL"/>
    <property type="match status" value="1"/>
</dbReference>
<comment type="caution">
    <text evidence="4">The sequence shown here is derived from an EMBL/GenBank/DDBJ whole genome shotgun (WGS) entry which is preliminary data.</text>
</comment>
<dbReference type="Gene3D" id="3.30.360.10">
    <property type="entry name" value="Dihydrodipicolinate Reductase, domain 2"/>
    <property type="match status" value="1"/>
</dbReference>
<evidence type="ECO:0000313" key="4">
    <source>
        <dbReference type="EMBL" id="OIR22874.1"/>
    </source>
</evidence>
<dbReference type="Gene3D" id="3.40.50.720">
    <property type="entry name" value="NAD(P)-binding Rossmann-like Domain"/>
    <property type="match status" value="2"/>
</dbReference>
<evidence type="ECO:0000259" key="3">
    <source>
        <dbReference type="Pfam" id="PF16653"/>
    </source>
</evidence>
<name>A0A1J5TPL5_9ARCH</name>
<dbReference type="SUPFAM" id="SSF55347">
    <property type="entry name" value="Glyceraldehyde-3-phosphate dehydrogenase-like, C-terminal domain"/>
    <property type="match status" value="1"/>
</dbReference>
<dbReference type="InterPro" id="IPR032095">
    <property type="entry name" value="Sacchrp_dh-like_C"/>
</dbReference>
<dbReference type="AlphaFoldDB" id="A0A1J5TPL5"/>
<dbReference type="GO" id="GO:0016491">
    <property type="term" value="F:oxidoreductase activity"/>
    <property type="evidence" value="ECO:0007669"/>
    <property type="project" value="UniProtKB-KW"/>
</dbReference>
<dbReference type="Proteomes" id="UP000183138">
    <property type="component" value="Unassembled WGS sequence"/>
</dbReference>
<accession>A0A1J5TPL5</accession>
<dbReference type="EMBL" id="MIYY01000028">
    <property type="protein sequence ID" value="OIR22874.1"/>
    <property type="molecule type" value="Genomic_DNA"/>
</dbReference>
<dbReference type="InterPro" id="IPR005097">
    <property type="entry name" value="Sacchrp_dh_NADP-bd"/>
</dbReference>
<evidence type="ECO:0008006" key="6">
    <source>
        <dbReference type="Google" id="ProtNLM"/>
    </source>
</evidence>
<evidence type="ECO:0000256" key="1">
    <source>
        <dbReference type="ARBA" id="ARBA00023002"/>
    </source>
</evidence>
<dbReference type="InterPro" id="IPR051168">
    <property type="entry name" value="AASS"/>
</dbReference>
<sequence length="377" mass="42566">MNIAVIGTGMVGRLIAVELSKKYQVYAIDNNTTNLNILKKLNSNIITKKIDVENEDFLESLEDTEIIVNCVPGFMGFETSKKILEKKTCVDISFMPEDCNKLNNITDEAKTALYPDAGVAPGLSNMIVGNLISKNNLKEIKIMVGGLPLEKNPPWNYKAPFSPIDVIEEYTRPARIKINGDIKTVEALTGLIDFEFEDVGKLEAFLTDGLRTLLTTELTKDIPTLLEYTIRYPGHSKMVSKLIEDGKLDDTLESHNGNITSQREITTKKLFKEWKLVEKDKEFTLLIITAKTMEDKEISCIVYDEWRDGWSSMSRTTGLTACAITNLIIDKNLKETGIITLEELGTNQDYFDYITNYLEKREISINFSDGKNSLEKE</sequence>
<proteinExistence type="predicted"/>
<feature type="domain" description="Saccharopine dehydrogenase NADP binding" evidence="2">
    <location>
        <begin position="3"/>
        <end position="101"/>
    </location>
</feature>
<feature type="domain" description="Saccharopine dehydrogenase-like C-terminal" evidence="3">
    <location>
        <begin position="118"/>
        <end position="361"/>
    </location>
</feature>